<dbReference type="OrthoDB" id="6193567at2"/>
<accession>A0A1E8CEU8</accession>
<keyword evidence="1" id="KW-0732">Signal</keyword>
<feature type="chain" id="PRO_5009211900" description="SPOR domain-containing protein" evidence="1">
    <location>
        <begin position="20"/>
        <end position="221"/>
    </location>
</feature>
<evidence type="ECO:0000313" key="3">
    <source>
        <dbReference type="Proteomes" id="UP000175669"/>
    </source>
</evidence>
<name>A0A1E8CEU8_9GAMM</name>
<keyword evidence="3" id="KW-1185">Reference proteome</keyword>
<reference evidence="3" key="1">
    <citation type="submission" date="2016-07" db="EMBL/GenBank/DDBJ databases">
        <authorList>
            <person name="Florea S."/>
            <person name="Webb J.S."/>
            <person name="Jaromczyk J."/>
            <person name="Schardl C.L."/>
        </authorList>
    </citation>
    <scope>NUCLEOTIDE SEQUENCE [LARGE SCALE GENOMIC DNA]</scope>
    <source>
        <strain evidence="3">KCTC 42131</strain>
    </source>
</reference>
<dbReference type="AlphaFoldDB" id="A0A1E8CEU8"/>
<dbReference type="EMBL" id="MASR01000004">
    <property type="protein sequence ID" value="OFE11001.1"/>
    <property type="molecule type" value="Genomic_DNA"/>
</dbReference>
<evidence type="ECO:0000313" key="2">
    <source>
        <dbReference type="EMBL" id="OFE11001.1"/>
    </source>
</evidence>
<sequence length="221" mass="23687">MRRLALVLLMLNLLYALWAALQPASGPVETAGDRSGVETLVLMSEIERPLSIIERQPELCIALGPFSDESSLRALASEQLQGRDWRAGVEAEPLVPLYRVLVPPAETGPAGAALLTSVRSAIEGAGLDIDTYLVVGGDLDGVVSLGLFADRDNASNVYEQVSGLGAAVEMQVENRTRRVYFIVFQNDEDSDFIQESAEIAQGIDAGAGITEKLCEMIALPD</sequence>
<evidence type="ECO:0008006" key="4">
    <source>
        <dbReference type="Google" id="ProtNLM"/>
    </source>
</evidence>
<proteinExistence type="predicted"/>
<dbReference type="STRING" id="1524254.PHACT_15720"/>
<organism evidence="2 3">
    <name type="scientific">Pseudohongiella acticola</name>
    <dbReference type="NCBI Taxonomy" id="1524254"/>
    <lineage>
        <taxon>Bacteria</taxon>
        <taxon>Pseudomonadati</taxon>
        <taxon>Pseudomonadota</taxon>
        <taxon>Gammaproteobacteria</taxon>
        <taxon>Pseudomonadales</taxon>
        <taxon>Pseudohongiellaceae</taxon>
        <taxon>Pseudohongiella</taxon>
    </lineage>
</organism>
<dbReference type="Proteomes" id="UP000175669">
    <property type="component" value="Unassembled WGS sequence"/>
</dbReference>
<feature type="signal peptide" evidence="1">
    <location>
        <begin position="1"/>
        <end position="19"/>
    </location>
</feature>
<protein>
    <recommendedName>
        <fullName evidence="4">SPOR domain-containing protein</fullName>
    </recommendedName>
</protein>
<gene>
    <name evidence="2" type="ORF">PHACT_15720</name>
</gene>
<dbReference type="RefSeq" id="WP_070119251.1">
    <property type="nucleotide sequence ID" value="NZ_MASR01000004.1"/>
</dbReference>
<evidence type="ECO:0000256" key="1">
    <source>
        <dbReference type="SAM" id="SignalP"/>
    </source>
</evidence>
<comment type="caution">
    <text evidence="2">The sequence shown here is derived from an EMBL/GenBank/DDBJ whole genome shotgun (WGS) entry which is preliminary data.</text>
</comment>